<dbReference type="PANTHER" id="PTHR38588">
    <property type="entry name" value="BLL0334 PROTEIN"/>
    <property type="match status" value="1"/>
</dbReference>
<name>A0ABW5BIG2_9PROT</name>
<gene>
    <name evidence="3" type="ORF">ACFSKO_07100</name>
</gene>
<protein>
    <submittedName>
        <fullName evidence="3">Carbon monoxide dehydrogenase subunit G</fullName>
    </submittedName>
</protein>
<evidence type="ECO:0000313" key="4">
    <source>
        <dbReference type="Proteomes" id="UP001597294"/>
    </source>
</evidence>
<dbReference type="SUPFAM" id="SSF55961">
    <property type="entry name" value="Bet v1-like"/>
    <property type="match status" value="1"/>
</dbReference>
<evidence type="ECO:0000256" key="1">
    <source>
        <dbReference type="SAM" id="MobiDB-lite"/>
    </source>
</evidence>
<feature type="region of interest" description="Disordered" evidence="1">
    <location>
        <begin position="148"/>
        <end position="167"/>
    </location>
</feature>
<accession>A0ABW5BIG2</accession>
<sequence length="195" mass="21010">MELKDEQKINASRETVYAALNDPEILQQCIPGCETLEKTSQTDMAATISLKIGPVKVKLKGTVELSNLNPPESYTITGEGKGGPAGFAKGGADIKLIEEIDGTLLQYTVTVNIGGKIAQLGTRLIDSTARKLSAEFFEKFGELVTNSEDESLGDQNKNANTGAQTQKQNTSEKSKLWLYVGAVVIILAGYGFYIM</sequence>
<organism evidence="3 4">
    <name type="scientific">Kiloniella antarctica</name>
    <dbReference type="NCBI Taxonomy" id="1550907"/>
    <lineage>
        <taxon>Bacteria</taxon>
        <taxon>Pseudomonadati</taxon>
        <taxon>Pseudomonadota</taxon>
        <taxon>Alphaproteobacteria</taxon>
        <taxon>Rhodospirillales</taxon>
        <taxon>Kiloniellaceae</taxon>
        <taxon>Kiloniella</taxon>
    </lineage>
</organism>
<dbReference type="RefSeq" id="WP_380249919.1">
    <property type="nucleotide sequence ID" value="NZ_JBHUII010000004.1"/>
</dbReference>
<dbReference type="PANTHER" id="PTHR38588:SF1">
    <property type="entry name" value="BLL0334 PROTEIN"/>
    <property type="match status" value="1"/>
</dbReference>
<keyword evidence="2" id="KW-0812">Transmembrane</keyword>
<dbReference type="Pfam" id="PF06240">
    <property type="entry name" value="COXG"/>
    <property type="match status" value="1"/>
</dbReference>
<dbReference type="InterPro" id="IPR010419">
    <property type="entry name" value="CO_DH_gsu"/>
</dbReference>
<feature type="transmembrane region" description="Helical" evidence="2">
    <location>
        <begin position="176"/>
        <end position="194"/>
    </location>
</feature>
<reference evidence="4" key="1">
    <citation type="journal article" date="2019" name="Int. J. Syst. Evol. Microbiol.">
        <title>The Global Catalogue of Microorganisms (GCM) 10K type strain sequencing project: providing services to taxonomists for standard genome sequencing and annotation.</title>
        <authorList>
            <consortium name="The Broad Institute Genomics Platform"/>
            <consortium name="The Broad Institute Genome Sequencing Center for Infectious Disease"/>
            <person name="Wu L."/>
            <person name="Ma J."/>
        </authorList>
    </citation>
    <scope>NUCLEOTIDE SEQUENCE [LARGE SCALE GENOMIC DNA]</scope>
    <source>
        <strain evidence="4">CGMCC 4.7192</strain>
    </source>
</reference>
<evidence type="ECO:0000256" key="2">
    <source>
        <dbReference type="SAM" id="Phobius"/>
    </source>
</evidence>
<keyword evidence="2" id="KW-1133">Transmembrane helix</keyword>
<dbReference type="InterPro" id="IPR023393">
    <property type="entry name" value="START-like_dom_sf"/>
</dbReference>
<proteinExistence type="predicted"/>
<feature type="compositionally biased region" description="Polar residues" evidence="1">
    <location>
        <begin position="153"/>
        <end position="167"/>
    </location>
</feature>
<dbReference type="Gene3D" id="3.30.530.20">
    <property type="match status" value="1"/>
</dbReference>
<comment type="caution">
    <text evidence="3">The sequence shown here is derived from an EMBL/GenBank/DDBJ whole genome shotgun (WGS) entry which is preliminary data.</text>
</comment>
<dbReference type="EMBL" id="JBHUII010000004">
    <property type="protein sequence ID" value="MFD2205369.1"/>
    <property type="molecule type" value="Genomic_DNA"/>
</dbReference>
<keyword evidence="4" id="KW-1185">Reference proteome</keyword>
<keyword evidence="2" id="KW-0472">Membrane</keyword>
<dbReference type="CDD" id="cd05018">
    <property type="entry name" value="CoxG"/>
    <property type="match status" value="1"/>
</dbReference>
<evidence type="ECO:0000313" key="3">
    <source>
        <dbReference type="EMBL" id="MFD2205369.1"/>
    </source>
</evidence>
<dbReference type="Proteomes" id="UP001597294">
    <property type="component" value="Unassembled WGS sequence"/>
</dbReference>